<dbReference type="Proteomes" id="UP001500837">
    <property type="component" value="Unassembled WGS sequence"/>
</dbReference>
<dbReference type="EMBL" id="BAAABL010000004">
    <property type="protein sequence ID" value="GAA0290096.1"/>
    <property type="molecule type" value="Genomic_DNA"/>
</dbReference>
<reference evidence="1 2" key="1">
    <citation type="journal article" date="2019" name="Int. J. Syst. Evol. Microbiol.">
        <title>The Global Catalogue of Microorganisms (GCM) 10K type strain sequencing project: providing services to taxonomists for standard genome sequencing and annotation.</title>
        <authorList>
            <consortium name="The Broad Institute Genomics Platform"/>
            <consortium name="The Broad Institute Genome Sequencing Center for Infectious Disease"/>
            <person name="Wu L."/>
            <person name="Ma J."/>
        </authorList>
    </citation>
    <scope>NUCLEOTIDE SEQUENCE [LARGE SCALE GENOMIC DNA]</scope>
    <source>
        <strain evidence="1 2">JCM 16330</strain>
    </source>
</reference>
<protein>
    <submittedName>
        <fullName evidence="1">Uncharacterized protein</fullName>
    </submittedName>
</protein>
<comment type="caution">
    <text evidence="1">The sequence shown here is derived from an EMBL/GenBank/DDBJ whole genome shotgun (WGS) entry which is preliminary data.</text>
</comment>
<organism evidence="1 2">
    <name type="scientific">Halarchaeum salinum</name>
    <dbReference type="NCBI Taxonomy" id="489912"/>
    <lineage>
        <taxon>Archaea</taxon>
        <taxon>Methanobacteriati</taxon>
        <taxon>Methanobacteriota</taxon>
        <taxon>Stenosarchaea group</taxon>
        <taxon>Halobacteria</taxon>
        <taxon>Halobacteriales</taxon>
        <taxon>Halobacteriaceae</taxon>
    </lineage>
</organism>
<gene>
    <name evidence="1" type="ORF">GCM10009066_00820</name>
</gene>
<dbReference type="Gene3D" id="3.40.50.150">
    <property type="entry name" value="Vaccinia Virus protein VP39"/>
    <property type="match status" value="1"/>
</dbReference>
<dbReference type="AlphaFoldDB" id="A0AAV3S493"/>
<evidence type="ECO:0000313" key="2">
    <source>
        <dbReference type="Proteomes" id="UP001500837"/>
    </source>
</evidence>
<dbReference type="InterPro" id="IPR029063">
    <property type="entry name" value="SAM-dependent_MTases_sf"/>
</dbReference>
<proteinExistence type="predicted"/>
<sequence length="221" mass="25454">MYLVDLRERIQDADSLEDALQSTDGVWETIYDRMDSTETLWVLAPNDYRDGRMWPCALAFGDHIRDEAAFALKNTISVHSWADTTDKPDLQPAYCDILFLVRDKRDYQFHKDRIRVSHVYEGNEWGGERETGSSSYHDTEVKRYNSEGKDPGNVWLHEDRTQTSNQSVDETSTLSLSEAIQRCVLVGSGDKETVYTLWADDFEDAITTENRTINNIEVEVL</sequence>
<evidence type="ECO:0000313" key="1">
    <source>
        <dbReference type="EMBL" id="GAA0290096.1"/>
    </source>
</evidence>
<accession>A0AAV3S493</accession>
<name>A0AAV3S493_9EURY</name>
<keyword evidence="2" id="KW-1185">Reference proteome</keyword>